<accession>A0A1J9RI98</accession>
<evidence type="ECO:0000256" key="1">
    <source>
        <dbReference type="SAM" id="MobiDB-lite"/>
    </source>
</evidence>
<evidence type="ECO:0000313" key="2">
    <source>
        <dbReference type="EMBL" id="OJD27700.1"/>
    </source>
</evidence>
<comment type="caution">
    <text evidence="2">The sequence shown here is derived from an EMBL/GenBank/DDBJ whole genome shotgun (WGS) entry which is preliminary data.</text>
</comment>
<sequence length="452" mass="51061">MTEAPRRRRNAVDGLDELPATEREWHRMALRYCLTNAELQDLCSYGRFSASTVPKEAFLIVRCIWPDMMAANDALPYILSTGSFFNDKHIADAGQLIKRRLLGLDKLNTLFDIICSEAKTPREWLCTVADGLGPFSMLISLHRQIMDKVLHAALTDESNPATYAPKKQGHYDVSQPSSGPQTLPDSPTPSRPKRARRGYSDPMDESDLQTANQPSLPSEIELVEITDELPDEIPEPRTPTETLVVDFMVNFIGGIACSLQRLASYTVCIANAFETTYRFGPIRKVSNPTDEIQFRARIDGSIPFSSPANKNLPEMVMFEAKRAPRESGGGVTVRGQQSMEHVAYIWKRHEKDRMSISPGAYHTFMTAQDHLFFYITIGTYDNEYLDYIFGPPDAPVIPSSSRRNIFLRIQEFGPFRVEERAHMKLLLHIILCLMLWQLDGKKEGSIIKEALA</sequence>
<dbReference type="AlphaFoldDB" id="A0A1J9RI98"/>
<protein>
    <submittedName>
        <fullName evidence="2">Uncharacterized protein</fullName>
    </submittedName>
</protein>
<dbReference type="Proteomes" id="UP000242791">
    <property type="component" value="Unassembled WGS sequence"/>
</dbReference>
<reference evidence="2 3" key="1">
    <citation type="submission" date="2015-08" db="EMBL/GenBank/DDBJ databases">
        <title>Emmonsia species relationships and genome sequence.</title>
        <authorList>
            <person name="Cuomo C.A."/>
            <person name="Schwartz I.S."/>
            <person name="Kenyon C."/>
            <person name="De Hoog G.S."/>
            <person name="Govender N.P."/>
            <person name="Botha A."/>
            <person name="Moreno L."/>
            <person name="De Vries M."/>
            <person name="Munoz J.F."/>
            <person name="Stielow J.B."/>
        </authorList>
    </citation>
    <scope>NUCLEOTIDE SEQUENCE [LARGE SCALE GENOMIC DNA]</scope>
    <source>
        <strain evidence="2 3">EI222</strain>
    </source>
</reference>
<dbReference type="EMBL" id="LGTZ01000073">
    <property type="protein sequence ID" value="OJD27700.1"/>
    <property type="molecule type" value="Genomic_DNA"/>
</dbReference>
<dbReference type="VEuPathDB" id="FungiDB:ACJ73_00910"/>
<name>A0A1J9RI98_9EURO</name>
<dbReference type="OrthoDB" id="4206437at2759"/>
<gene>
    <name evidence="2" type="ORF">ACJ73_00910</name>
</gene>
<proteinExistence type="predicted"/>
<organism evidence="2 3">
    <name type="scientific">Blastomyces percursus</name>
    <dbReference type="NCBI Taxonomy" id="1658174"/>
    <lineage>
        <taxon>Eukaryota</taxon>
        <taxon>Fungi</taxon>
        <taxon>Dikarya</taxon>
        <taxon>Ascomycota</taxon>
        <taxon>Pezizomycotina</taxon>
        <taxon>Eurotiomycetes</taxon>
        <taxon>Eurotiomycetidae</taxon>
        <taxon>Onygenales</taxon>
        <taxon>Ajellomycetaceae</taxon>
        <taxon>Blastomyces</taxon>
    </lineage>
</organism>
<evidence type="ECO:0000313" key="3">
    <source>
        <dbReference type="Proteomes" id="UP000242791"/>
    </source>
</evidence>
<keyword evidence="3" id="KW-1185">Reference proteome</keyword>
<feature type="region of interest" description="Disordered" evidence="1">
    <location>
        <begin position="161"/>
        <end position="219"/>
    </location>
</feature>
<dbReference type="STRING" id="1658174.A0A1J9RI98"/>
<feature type="compositionally biased region" description="Polar residues" evidence="1">
    <location>
        <begin position="174"/>
        <end position="185"/>
    </location>
</feature>